<dbReference type="EMBL" id="QGKX02001347">
    <property type="protein sequence ID" value="KAF3524152.1"/>
    <property type="molecule type" value="Genomic_DNA"/>
</dbReference>
<comment type="caution">
    <text evidence="2">The sequence shown here is derived from an EMBL/GenBank/DDBJ whole genome shotgun (WGS) entry which is preliminary data.</text>
</comment>
<dbReference type="AlphaFoldDB" id="A0A8S9Q0G1"/>
<evidence type="ECO:0000313" key="2">
    <source>
        <dbReference type="EMBL" id="KAF3524152.1"/>
    </source>
</evidence>
<reference evidence="2" key="1">
    <citation type="submission" date="2019-12" db="EMBL/GenBank/DDBJ databases">
        <title>Genome sequencing and annotation of Brassica cretica.</title>
        <authorList>
            <person name="Studholme D.J."/>
            <person name="Sarris P."/>
        </authorList>
    </citation>
    <scope>NUCLEOTIDE SEQUENCE</scope>
    <source>
        <strain evidence="2">PFS-109/04</strain>
        <tissue evidence="2">Leaf</tissue>
    </source>
</reference>
<gene>
    <name evidence="2" type="ORF">F2Q69_00049010</name>
</gene>
<proteinExistence type="predicted"/>
<evidence type="ECO:0000256" key="1">
    <source>
        <dbReference type="SAM" id="MobiDB-lite"/>
    </source>
</evidence>
<evidence type="ECO:0000313" key="3">
    <source>
        <dbReference type="Proteomes" id="UP000712600"/>
    </source>
</evidence>
<dbReference type="Proteomes" id="UP000712600">
    <property type="component" value="Unassembled WGS sequence"/>
</dbReference>
<name>A0A8S9Q0G1_BRACR</name>
<sequence>MSPPEAEMGAVAVTAPPRGPLITGMRVDSMSFDHRKPIPPCKCLPMMGNPWGQHDTCFTDFPSPGASLTRKDPNPDPDIHRILQFLEGYPAPGYLRTIDPDKDSKIMDPPDKDQNPDTLKLPGYPIRPMPTHNHIYLHT</sequence>
<feature type="region of interest" description="Disordered" evidence="1">
    <location>
        <begin position="99"/>
        <end position="125"/>
    </location>
</feature>
<feature type="compositionally biased region" description="Basic and acidic residues" evidence="1">
    <location>
        <begin position="99"/>
        <end position="115"/>
    </location>
</feature>
<accession>A0A8S9Q0G1</accession>
<protein>
    <submittedName>
        <fullName evidence="2">Uncharacterized protein</fullName>
    </submittedName>
</protein>
<organism evidence="2 3">
    <name type="scientific">Brassica cretica</name>
    <name type="common">Mustard</name>
    <dbReference type="NCBI Taxonomy" id="69181"/>
    <lineage>
        <taxon>Eukaryota</taxon>
        <taxon>Viridiplantae</taxon>
        <taxon>Streptophyta</taxon>
        <taxon>Embryophyta</taxon>
        <taxon>Tracheophyta</taxon>
        <taxon>Spermatophyta</taxon>
        <taxon>Magnoliopsida</taxon>
        <taxon>eudicotyledons</taxon>
        <taxon>Gunneridae</taxon>
        <taxon>Pentapetalae</taxon>
        <taxon>rosids</taxon>
        <taxon>malvids</taxon>
        <taxon>Brassicales</taxon>
        <taxon>Brassicaceae</taxon>
        <taxon>Brassiceae</taxon>
        <taxon>Brassica</taxon>
    </lineage>
</organism>